<evidence type="ECO:0000313" key="8">
    <source>
        <dbReference type="EMBL" id="NDL60214.1"/>
    </source>
</evidence>
<accession>A0A7K3MA98</accession>
<feature type="transmembrane region" description="Helical" evidence="6">
    <location>
        <begin position="154"/>
        <end position="172"/>
    </location>
</feature>
<evidence type="ECO:0000259" key="7">
    <source>
        <dbReference type="Pfam" id="PF00482"/>
    </source>
</evidence>
<keyword evidence="2" id="KW-1003">Cell membrane</keyword>
<keyword evidence="5 6" id="KW-0472">Membrane</keyword>
<comment type="subcellular location">
    <subcellularLocation>
        <location evidence="1">Cell membrane</location>
        <topology evidence="1">Multi-pass membrane protein</topology>
    </subcellularLocation>
</comment>
<protein>
    <recommendedName>
        <fullName evidence="7">Type II secretion system protein GspF domain-containing protein</fullName>
    </recommendedName>
</protein>
<keyword evidence="3 6" id="KW-0812">Transmembrane</keyword>
<gene>
    <name evidence="8" type="ORF">F7O44_24375</name>
</gene>
<sequence>MTGWILAIVVMPVAVAGLPAILQTTSDKAEIARLEAMSAWTRDLAGVIGAGIGIEQAIRTSLVTTAAPIRTEVGRLVARLEARWSTDEALRAFADDLDDPTGDLIASALILGAQRRGAQLSSVLTGLADTVADDVRMRRDVSAEQARPRSNARIITLITSAVLLVLFAMPYSEPYRTPLGQMILAVYLALYGLCLVWLRSITKTPRQPRILGAGAKGPTQGVGAI</sequence>
<feature type="transmembrane region" description="Helical" evidence="6">
    <location>
        <begin position="6"/>
        <end position="24"/>
    </location>
</feature>
<evidence type="ECO:0000256" key="1">
    <source>
        <dbReference type="ARBA" id="ARBA00004651"/>
    </source>
</evidence>
<name>A0A7K3MA98_9ACTN</name>
<dbReference type="PANTHER" id="PTHR35007">
    <property type="entry name" value="INTEGRAL MEMBRANE PROTEIN-RELATED"/>
    <property type="match status" value="1"/>
</dbReference>
<dbReference type="Pfam" id="PF00482">
    <property type="entry name" value="T2SSF"/>
    <property type="match status" value="1"/>
</dbReference>
<reference evidence="8 9" key="1">
    <citation type="submission" date="2019-11" db="EMBL/GenBank/DDBJ databases">
        <authorList>
            <person name="Li X.-J."/>
            <person name="Feng X.-M."/>
        </authorList>
    </citation>
    <scope>NUCLEOTIDE SEQUENCE [LARGE SCALE GENOMIC DNA]</scope>
    <source>
        <strain evidence="8 9">XMNu-373</strain>
    </source>
</reference>
<evidence type="ECO:0000256" key="6">
    <source>
        <dbReference type="SAM" id="Phobius"/>
    </source>
</evidence>
<evidence type="ECO:0000256" key="3">
    <source>
        <dbReference type="ARBA" id="ARBA00022692"/>
    </source>
</evidence>
<dbReference type="InterPro" id="IPR018076">
    <property type="entry name" value="T2SS_GspF_dom"/>
</dbReference>
<proteinExistence type="predicted"/>
<dbReference type="PANTHER" id="PTHR35007:SF3">
    <property type="entry name" value="POSSIBLE CONSERVED ALANINE RICH MEMBRANE PROTEIN"/>
    <property type="match status" value="1"/>
</dbReference>
<dbReference type="InterPro" id="IPR042094">
    <property type="entry name" value="T2SS_GspF_sf"/>
</dbReference>
<organism evidence="8 9">
    <name type="scientific">Phytoactinopolyspora mesophila</name>
    <dbReference type="NCBI Taxonomy" id="2650750"/>
    <lineage>
        <taxon>Bacteria</taxon>
        <taxon>Bacillati</taxon>
        <taxon>Actinomycetota</taxon>
        <taxon>Actinomycetes</taxon>
        <taxon>Jiangellales</taxon>
        <taxon>Jiangellaceae</taxon>
        <taxon>Phytoactinopolyspora</taxon>
    </lineage>
</organism>
<keyword evidence="4 6" id="KW-1133">Transmembrane helix</keyword>
<feature type="domain" description="Type II secretion system protein GspF" evidence="7">
    <location>
        <begin position="40"/>
        <end position="166"/>
    </location>
</feature>
<dbReference type="Gene3D" id="1.20.81.30">
    <property type="entry name" value="Type II secretion system (T2SS), domain F"/>
    <property type="match status" value="1"/>
</dbReference>
<evidence type="ECO:0000313" key="9">
    <source>
        <dbReference type="Proteomes" id="UP000460435"/>
    </source>
</evidence>
<feature type="transmembrane region" description="Helical" evidence="6">
    <location>
        <begin position="178"/>
        <end position="198"/>
    </location>
</feature>
<evidence type="ECO:0000256" key="4">
    <source>
        <dbReference type="ARBA" id="ARBA00022989"/>
    </source>
</evidence>
<dbReference type="AlphaFoldDB" id="A0A7K3MA98"/>
<dbReference type="GO" id="GO:0005886">
    <property type="term" value="C:plasma membrane"/>
    <property type="evidence" value="ECO:0007669"/>
    <property type="project" value="UniProtKB-SubCell"/>
</dbReference>
<evidence type="ECO:0000256" key="5">
    <source>
        <dbReference type="ARBA" id="ARBA00023136"/>
    </source>
</evidence>
<keyword evidence="9" id="KW-1185">Reference proteome</keyword>
<evidence type="ECO:0000256" key="2">
    <source>
        <dbReference type="ARBA" id="ARBA00022475"/>
    </source>
</evidence>
<dbReference type="Proteomes" id="UP000460435">
    <property type="component" value="Unassembled WGS sequence"/>
</dbReference>
<dbReference type="EMBL" id="WLZY01000010">
    <property type="protein sequence ID" value="NDL60214.1"/>
    <property type="molecule type" value="Genomic_DNA"/>
</dbReference>
<comment type="caution">
    <text evidence="8">The sequence shown here is derived from an EMBL/GenBank/DDBJ whole genome shotgun (WGS) entry which is preliminary data.</text>
</comment>